<dbReference type="Pfam" id="PF13336">
    <property type="entry name" value="AcetylCoA_hyd_C"/>
    <property type="match status" value="1"/>
</dbReference>
<dbReference type="PANTHER" id="PTHR21432:SF20">
    <property type="entry name" value="ACETYL-COA HYDROLASE"/>
    <property type="match status" value="1"/>
</dbReference>
<dbReference type="InterPro" id="IPR037171">
    <property type="entry name" value="NagB/RpiA_transferase-like"/>
</dbReference>
<dbReference type="Gene3D" id="3.30.750.70">
    <property type="entry name" value="4-hydroxybutyrate coenzyme like domains"/>
    <property type="match status" value="1"/>
</dbReference>
<accession>K6VP18</accession>
<organism evidence="2 3">
    <name type="scientific">Austwickia chelonae NBRC 105200</name>
    <dbReference type="NCBI Taxonomy" id="1184607"/>
    <lineage>
        <taxon>Bacteria</taxon>
        <taxon>Bacillati</taxon>
        <taxon>Actinomycetota</taxon>
        <taxon>Actinomycetes</taxon>
        <taxon>Micrococcales</taxon>
        <taxon>Dermatophilaceae</taxon>
        <taxon>Austwickia</taxon>
    </lineage>
</organism>
<dbReference type="InterPro" id="IPR046433">
    <property type="entry name" value="ActCoA_hydro"/>
</dbReference>
<dbReference type="GO" id="GO:0006083">
    <property type="term" value="P:acetate metabolic process"/>
    <property type="evidence" value="ECO:0007669"/>
    <property type="project" value="InterPro"/>
</dbReference>
<dbReference type="InterPro" id="IPR026888">
    <property type="entry name" value="AcetylCoA_hyd_C"/>
</dbReference>
<dbReference type="AlphaFoldDB" id="K6VP18"/>
<dbReference type="STRING" id="100225.SAMN05421595_0920"/>
<name>K6VP18_9MICO</name>
<dbReference type="Gene3D" id="3.40.1080.10">
    <property type="entry name" value="Glutaconate Coenzyme A-transferase"/>
    <property type="match status" value="1"/>
</dbReference>
<proteinExistence type="predicted"/>
<gene>
    <name evidence="2" type="ORF">AUCHE_05_00090</name>
</gene>
<protein>
    <submittedName>
        <fullName evidence="2">Putative acetyl-CoA hydrolase</fullName>
    </submittedName>
</protein>
<feature type="domain" description="Acetyl-CoA hydrolase/transferase C-terminal" evidence="1">
    <location>
        <begin position="259"/>
        <end position="408"/>
    </location>
</feature>
<comment type="caution">
    <text evidence="2">The sequence shown here is derived from an EMBL/GenBank/DDBJ whole genome shotgun (WGS) entry which is preliminary data.</text>
</comment>
<sequence length="415" mass="44655">MTPDQACALVASRGPNPRIVMSGNGAVPWTMARAIDGTLDEYRLFILNAPPGIPDRDGVTLESAFVGAGMRRSPRLDYYPSRLSHVPHLFRKGQLPVDVVVVHTSEPCNGKVSLGCEINILCGVLEAARSRGALLIAQTNPSMPYTFGDGEYEVDIFDALVESDIPLEPLHHAAPAGTDAAIDRAASARTIGALVSERVADGATLQLGIGEIPDATLPFLAERRNLGIWTEMLSDGVLALDDAGSLDTSRVITASFVYGSAELYRWIDRNPRVRVLRTETVNSPSRISQNHAMVSINTALQIDLLDQANASRIKARIHSGFGGQTDFTVGAMHAPSGQAIMALRSWHPKADVSTIVPLLDEPVTSFQHTCVITENGVAEMAGCSEKRQAANLIECAAHPRVRDELWVEARKLGLA</sequence>
<reference evidence="2 3" key="1">
    <citation type="submission" date="2012-08" db="EMBL/GenBank/DDBJ databases">
        <title>Whole genome shotgun sequence of Austwickia chelonae NBRC 105200.</title>
        <authorList>
            <person name="Yoshida I."/>
            <person name="Hosoyama A."/>
            <person name="Tsuchikane K."/>
            <person name="Katsumata H."/>
            <person name="Ando Y."/>
            <person name="Ohji S."/>
            <person name="Hamada M."/>
            <person name="Tamura T."/>
            <person name="Yamazoe A."/>
            <person name="Yamazaki S."/>
            <person name="Fujita N."/>
        </authorList>
    </citation>
    <scope>NUCLEOTIDE SEQUENCE [LARGE SCALE GENOMIC DNA]</scope>
    <source>
        <strain evidence="2 3">NBRC 105200</strain>
    </source>
</reference>
<dbReference type="Proteomes" id="UP000008495">
    <property type="component" value="Unassembled WGS sequence"/>
</dbReference>
<dbReference type="eggNOG" id="COG0427">
    <property type="taxonomic scope" value="Bacteria"/>
</dbReference>
<keyword evidence="2" id="KW-0378">Hydrolase</keyword>
<evidence type="ECO:0000259" key="1">
    <source>
        <dbReference type="Pfam" id="PF13336"/>
    </source>
</evidence>
<dbReference type="EMBL" id="BAGZ01000005">
    <property type="protein sequence ID" value="GAB77105.1"/>
    <property type="molecule type" value="Genomic_DNA"/>
</dbReference>
<dbReference type="Gene3D" id="3.40.1080.20">
    <property type="entry name" value="Acetyl-CoA hydrolase/transferase C-terminal domain"/>
    <property type="match status" value="1"/>
</dbReference>
<dbReference type="InterPro" id="IPR038460">
    <property type="entry name" value="AcetylCoA_hyd_C_sf"/>
</dbReference>
<dbReference type="SUPFAM" id="SSF100950">
    <property type="entry name" value="NagB/RpiA/CoA transferase-like"/>
    <property type="match status" value="2"/>
</dbReference>
<dbReference type="GO" id="GO:0016787">
    <property type="term" value="F:hydrolase activity"/>
    <property type="evidence" value="ECO:0007669"/>
    <property type="project" value="UniProtKB-KW"/>
</dbReference>
<dbReference type="PANTHER" id="PTHR21432">
    <property type="entry name" value="ACETYL-COA HYDROLASE-RELATED"/>
    <property type="match status" value="1"/>
</dbReference>
<keyword evidence="3" id="KW-1185">Reference proteome</keyword>
<evidence type="ECO:0000313" key="3">
    <source>
        <dbReference type="Proteomes" id="UP000008495"/>
    </source>
</evidence>
<evidence type="ECO:0000313" key="2">
    <source>
        <dbReference type="EMBL" id="GAB77105.1"/>
    </source>
</evidence>
<dbReference type="GO" id="GO:0008775">
    <property type="term" value="F:acetate CoA-transferase activity"/>
    <property type="evidence" value="ECO:0007669"/>
    <property type="project" value="InterPro"/>
</dbReference>